<keyword evidence="1" id="KW-1003">Cell membrane</keyword>
<organism evidence="7 8">
    <name type="scientific">Sulfurimonas autotrophica (strain ATCC BAA-671 / DSM 16294 / JCM 11897 / OK10)</name>
    <dbReference type="NCBI Taxonomy" id="563040"/>
    <lineage>
        <taxon>Bacteria</taxon>
        <taxon>Pseudomonadati</taxon>
        <taxon>Campylobacterota</taxon>
        <taxon>Epsilonproteobacteria</taxon>
        <taxon>Campylobacterales</taxon>
        <taxon>Sulfurimonadaceae</taxon>
        <taxon>Sulfurimonas</taxon>
    </lineage>
</organism>
<accession>E0UPD2</accession>
<dbReference type="HOGENOM" id="CLU_024570_0_2_7"/>
<evidence type="ECO:0000256" key="1">
    <source>
        <dbReference type="ARBA" id="ARBA00022475"/>
    </source>
</evidence>
<reference evidence="8" key="1">
    <citation type="journal article" date="2010" name="Stand. Genomic Sci.">
        <title>Complete genome sequence of Sulfurimonas autotrophica type strain (OK10).</title>
        <authorList>
            <person name="Sikorski J."/>
            <person name="Munk C."/>
            <person name="Lapidus A."/>
            <person name="Djao O."/>
            <person name="Lucas S."/>
            <person name="Glavina Del Rio T."/>
            <person name="Nolan M."/>
            <person name="Tice H."/>
            <person name="Han C."/>
            <person name="Cheng J."/>
            <person name="Tapia R."/>
            <person name="Goodwin L."/>
            <person name="Pitluck S."/>
            <person name="Liolios K."/>
            <person name="Ivanova N."/>
            <person name="Mavromatis K."/>
            <person name="Mikhailova N."/>
            <person name="Pati A."/>
            <person name="Sims D."/>
            <person name="Meincke L."/>
            <person name="Brettin T."/>
            <person name="Detter J."/>
            <person name="Chen A."/>
            <person name="Palaniappan K."/>
            <person name="Land M."/>
            <person name="Hauser L."/>
            <person name="Chang Y."/>
            <person name="Jeffries C."/>
            <person name="Rohde M."/>
            <person name="Lang E."/>
            <person name="Spring S."/>
            <person name="Goker M."/>
            <person name="Woyke T."/>
            <person name="Bristow J."/>
            <person name="Eisen J."/>
            <person name="Markowitz V."/>
            <person name="Hugenholtz P."/>
            <person name="Kyrpides N."/>
            <person name="Klenk H."/>
        </authorList>
    </citation>
    <scope>NUCLEOTIDE SEQUENCE [LARGE SCALE GENOMIC DNA]</scope>
    <source>
        <strain evidence="8">ATCC BAA-671 / DSM 16294 / JCM 11897 / OK10</strain>
    </source>
</reference>
<dbReference type="eggNOG" id="COG2304">
    <property type="taxonomic scope" value="Bacteria"/>
</dbReference>
<keyword evidence="2 5" id="KW-0812">Transmembrane</keyword>
<dbReference type="EMBL" id="CP002205">
    <property type="protein sequence ID" value="ADN09662.1"/>
    <property type="molecule type" value="Genomic_DNA"/>
</dbReference>
<dbReference type="InterPro" id="IPR050768">
    <property type="entry name" value="UPF0353/GerABKA_families"/>
</dbReference>
<dbReference type="InterPro" id="IPR002035">
    <property type="entry name" value="VWF_A"/>
</dbReference>
<dbReference type="PANTHER" id="PTHR22550">
    <property type="entry name" value="SPORE GERMINATION PROTEIN"/>
    <property type="match status" value="1"/>
</dbReference>
<keyword evidence="8" id="KW-1185">Reference proteome</keyword>
<name>E0UPD2_SULAO</name>
<feature type="transmembrane region" description="Helical" evidence="5">
    <location>
        <begin position="51"/>
        <end position="70"/>
    </location>
</feature>
<dbReference type="Proteomes" id="UP000007803">
    <property type="component" value="Chromosome"/>
</dbReference>
<evidence type="ECO:0000313" key="8">
    <source>
        <dbReference type="Proteomes" id="UP000007803"/>
    </source>
</evidence>
<evidence type="ECO:0000256" key="3">
    <source>
        <dbReference type="ARBA" id="ARBA00022989"/>
    </source>
</evidence>
<sequence length="303" mass="34157">MNNFAFEYPYVLILLLLVICIYKCPVTLKQIIFPHIHLFSKKTSLINKEKLLYSLILTLLIFSLASPIIYDQKTSSKRKGRDLVFALDTSGSMAESGFNPENVQNRKFDALKELLRSFITKRYNDNVGVSIFGTYAYPAIPLSYDMGSVAFLLDFFDVGIAGDSTAIGEGLAMALKILKKGEAKEKVIILITDGYQNSGAVSVKEAVQKAKKQHVKIYTIGIGDRSAFDANLLQLIAKNTDAKMFEAKNVKMLQDIYKEIDKLEPSAIRSKHYLNKQNLYMYPLSLASLLLLYLVLKRKKELL</sequence>
<evidence type="ECO:0000256" key="5">
    <source>
        <dbReference type="SAM" id="Phobius"/>
    </source>
</evidence>
<proteinExistence type="predicted"/>
<dbReference type="PROSITE" id="PS50234">
    <property type="entry name" value="VWFA"/>
    <property type="match status" value="1"/>
</dbReference>
<dbReference type="AlphaFoldDB" id="E0UPD2"/>
<evidence type="ECO:0000313" key="7">
    <source>
        <dbReference type="EMBL" id="ADN09662.1"/>
    </source>
</evidence>
<keyword evidence="3 5" id="KW-1133">Transmembrane helix</keyword>
<evidence type="ECO:0000256" key="4">
    <source>
        <dbReference type="ARBA" id="ARBA00023136"/>
    </source>
</evidence>
<dbReference type="InterPro" id="IPR036465">
    <property type="entry name" value="vWFA_dom_sf"/>
</dbReference>
<dbReference type="STRING" id="563040.Saut_1615"/>
<evidence type="ECO:0000259" key="6">
    <source>
        <dbReference type="PROSITE" id="PS50234"/>
    </source>
</evidence>
<keyword evidence="4 5" id="KW-0472">Membrane</keyword>
<gene>
    <name evidence="7" type="ordered locus">Saut_1615</name>
</gene>
<dbReference type="SMART" id="SM00327">
    <property type="entry name" value="VWA"/>
    <property type="match status" value="1"/>
</dbReference>
<protein>
    <submittedName>
        <fullName evidence="7">von Willebrand factor type A</fullName>
    </submittedName>
</protein>
<dbReference type="PANTHER" id="PTHR22550:SF5">
    <property type="entry name" value="LEUCINE ZIPPER PROTEIN 4"/>
    <property type="match status" value="1"/>
</dbReference>
<dbReference type="KEGG" id="sua:Saut_1615"/>
<dbReference type="Pfam" id="PF00092">
    <property type="entry name" value="VWA"/>
    <property type="match status" value="1"/>
</dbReference>
<feature type="transmembrane region" description="Helical" evidence="5">
    <location>
        <begin position="6"/>
        <end position="24"/>
    </location>
</feature>
<dbReference type="Gene3D" id="3.40.50.410">
    <property type="entry name" value="von Willebrand factor, type A domain"/>
    <property type="match status" value="1"/>
</dbReference>
<feature type="domain" description="VWFA" evidence="6">
    <location>
        <begin position="82"/>
        <end position="260"/>
    </location>
</feature>
<dbReference type="SUPFAM" id="SSF53300">
    <property type="entry name" value="vWA-like"/>
    <property type="match status" value="1"/>
</dbReference>
<evidence type="ECO:0000256" key="2">
    <source>
        <dbReference type="ARBA" id="ARBA00022692"/>
    </source>
</evidence>
<feature type="transmembrane region" description="Helical" evidence="5">
    <location>
        <begin position="279"/>
        <end position="296"/>
    </location>
</feature>